<dbReference type="EMBL" id="FSRM01000002">
    <property type="protein sequence ID" value="SIO48737.1"/>
    <property type="molecule type" value="Genomic_DNA"/>
</dbReference>
<proteinExistence type="predicted"/>
<evidence type="ECO:0000256" key="1">
    <source>
        <dbReference type="SAM" id="MobiDB-lite"/>
    </source>
</evidence>
<sequence length="219" mass="23091">MKTTSTASTVPAKTASRAFEASNAVTAIASLWKNASSHTPAEARGHRATRANIPANTRKPNIRQVSTQSVSGDAERTTGTDDTNAPTAPIEARNMSPRPSRSRQAGTVEEEDKASIWQSPICTAQSGGPAKTIIGWLPVNLPLLSNCLRFVNDSAKHADWPLLAALSPMAAGSGRPTAAPRLCRKRPFAPRQSLGPRSLSGNVSQISHISGHSAVHCCI</sequence>
<dbReference type="Proteomes" id="UP000184693">
    <property type="component" value="Unassembled WGS sequence"/>
</dbReference>
<gene>
    <name evidence="2" type="ORF">SAMN05444168_5283</name>
</gene>
<protein>
    <submittedName>
        <fullName evidence="2">Uncharacterized protein</fullName>
    </submittedName>
</protein>
<name>A0A1N6JX69_9BURK</name>
<evidence type="ECO:0000313" key="2">
    <source>
        <dbReference type="EMBL" id="SIO48737.1"/>
    </source>
</evidence>
<reference evidence="2 3" key="1">
    <citation type="submission" date="2016-11" db="EMBL/GenBank/DDBJ databases">
        <authorList>
            <person name="Jaros S."/>
            <person name="Januszkiewicz K."/>
            <person name="Wedrychowicz H."/>
        </authorList>
    </citation>
    <scope>NUCLEOTIDE SEQUENCE [LARGE SCALE GENOMIC DNA]</scope>
    <source>
        <strain evidence="2 3">GAS86</strain>
    </source>
</reference>
<evidence type="ECO:0000313" key="3">
    <source>
        <dbReference type="Proteomes" id="UP000184693"/>
    </source>
</evidence>
<accession>A0A1N6JX69</accession>
<feature type="region of interest" description="Disordered" evidence="1">
    <location>
        <begin position="37"/>
        <end position="115"/>
    </location>
</feature>
<organism evidence="2 3">
    <name type="scientific">Paraburkholderia phenazinium</name>
    <dbReference type="NCBI Taxonomy" id="60549"/>
    <lineage>
        <taxon>Bacteria</taxon>
        <taxon>Pseudomonadati</taxon>
        <taxon>Pseudomonadota</taxon>
        <taxon>Betaproteobacteria</taxon>
        <taxon>Burkholderiales</taxon>
        <taxon>Burkholderiaceae</taxon>
        <taxon>Paraburkholderia</taxon>
    </lineage>
</organism>
<dbReference type="AlphaFoldDB" id="A0A1N6JX69"/>
<feature type="compositionally biased region" description="Polar residues" evidence="1">
    <location>
        <begin position="54"/>
        <end position="71"/>
    </location>
</feature>